<sequence length="99" mass="11160">MSPQKGKGNSGRQVKRTSDEVEAAIRGVPQMHRQTLRSLSAACAVPMATIFRHMKNPRYKARSNYVKPHLTPGNIQEELKFALSLFGLTCWAPSFHRHT</sequence>
<evidence type="ECO:0000313" key="1">
    <source>
        <dbReference type="EMBL" id="ETV90873.1"/>
    </source>
</evidence>
<protein>
    <submittedName>
        <fullName evidence="1">Uncharacterized protein</fullName>
    </submittedName>
</protein>
<name>A0A024TA08_9STRA</name>
<gene>
    <name evidence="1" type="ORF">H310_14429</name>
</gene>
<proteinExistence type="predicted"/>
<dbReference type="EMBL" id="KI914020">
    <property type="protein sequence ID" value="ETV90873.1"/>
    <property type="molecule type" value="Genomic_DNA"/>
</dbReference>
<dbReference type="AlphaFoldDB" id="A0A024TA08"/>
<dbReference type="OrthoDB" id="155409at2759"/>
<organism evidence="1">
    <name type="scientific">Aphanomyces invadans</name>
    <dbReference type="NCBI Taxonomy" id="157072"/>
    <lineage>
        <taxon>Eukaryota</taxon>
        <taxon>Sar</taxon>
        <taxon>Stramenopiles</taxon>
        <taxon>Oomycota</taxon>
        <taxon>Saprolegniomycetes</taxon>
        <taxon>Saprolegniales</taxon>
        <taxon>Verrucalvaceae</taxon>
        <taxon>Aphanomyces</taxon>
    </lineage>
</organism>
<dbReference type="GeneID" id="20091479"/>
<accession>A0A024TA08</accession>
<dbReference type="VEuPathDB" id="FungiDB:H310_14429"/>
<dbReference type="RefSeq" id="XP_008880509.1">
    <property type="nucleotide sequence ID" value="XM_008882287.1"/>
</dbReference>
<reference evidence="1" key="1">
    <citation type="submission" date="2013-12" db="EMBL/GenBank/DDBJ databases">
        <title>The Genome Sequence of Aphanomyces invadans NJM9701.</title>
        <authorList>
            <consortium name="The Broad Institute Genomics Platform"/>
            <person name="Russ C."/>
            <person name="Tyler B."/>
            <person name="van West P."/>
            <person name="Dieguez-Uribeondo J."/>
            <person name="Young S.K."/>
            <person name="Zeng Q."/>
            <person name="Gargeya S."/>
            <person name="Fitzgerald M."/>
            <person name="Abouelleil A."/>
            <person name="Alvarado L."/>
            <person name="Chapman S.B."/>
            <person name="Gainer-Dewar J."/>
            <person name="Goldberg J."/>
            <person name="Griggs A."/>
            <person name="Gujja S."/>
            <person name="Hansen M."/>
            <person name="Howarth C."/>
            <person name="Imamovic A."/>
            <person name="Ireland A."/>
            <person name="Larimer J."/>
            <person name="McCowan C."/>
            <person name="Murphy C."/>
            <person name="Pearson M."/>
            <person name="Poon T.W."/>
            <person name="Priest M."/>
            <person name="Roberts A."/>
            <person name="Saif S."/>
            <person name="Shea T."/>
            <person name="Sykes S."/>
            <person name="Wortman J."/>
            <person name="Nusbaum C."/>
            <person name="Birren B."/>
        </authorList>
    </citation>
    <scope>NUCLEOTIDE SEQUENCE [LARGE SCALE GENOMIC DNA]</scope>
    <source>
        <strain evidence="1">NJM9701</strain>
    </source>
</reference>